<dbReference type="Pfam" id="PF00999">
    <property type="entry name" value="Na_H_Exchanger"/>
    <property type="match status" value="1"/>
</dbReference>
<evidence type="ECO:0000313" key="14">
    <source>
        <dbReference type="Proteomes" id="UP000029452"/>
    </source>
</evidence>
<keyword evidence="10" id="KW-0050">Antiport</keyword>
<evidence type="ECO:0000256" key="7">
    <source>
        <dbReference type="ARBA" id="ARBA00023065"/>
    </source>
</evidence>
<evidence type="ECO:0000256" key="9">
    <source>
        <dbReference type="ARBA" id="ARBA00023201"/>
    </source>
</evidence>
<evidence type="ECO:0000259" key="12">
    <source>
        <dbReference type="Pfam" id="PF00999"/>
    </source>
</evidence>
<feature type="transmembrane region" description="Helical" evidence="10">
    <location>
        <begin position="145"/>
        <end position="168"/>
    </location>
</feature>
<dbReference type="GO" id="GO:0015386">
    <property type="term" value="F:potassium:proton antiporter activity"/>
    <property type="evidence" value="ECO:0007669"/>
    <property type="project" value="TreeGrafter"/>
</dbReference>
<feature type="transmembrane region" description="Helical" evidence="10">
    <location>
        <begin position="244"/>
        <end position="265"/>
    </location>
</feature>
<feature type="transmembrane region" description="Helical" evidence="10">
    <location>
        <begin position="370"/>
        <end position="390"/>
    </location>
</feature>
<organism evidence="13 14">
    <name type="scientific">Leptospirillum ferriphilum</name>
    <dbReference type="NCBI Taxonomy" id="178606"/>
    <lineage>
        <taxon>Bacteria</taxon>
        <taxon>Pseudomonadati</taxon>
        <taxon>Nitrospirota</taxon>
        <taxon>Nitrospiria</taxon>
        <taxon>Nitrospirales</taxon>
        <taxon>Nitrospiraceae</taxon>
        <taxon>Leptospirillum</taxon>
    </lineage>
</organism>
<evidence type="ECO:0000256" key="8">
    <source>
        <dbReference type="ARBA" id="ARBA00023136"/>
    </source>
</evidence>
<evidence type="ECO:0000313" key="13">
    <source>
        <dbReference type="EMBL" id="KGA93939.1"/>
    </source>
</evidence>
<evidence type="ECO:0000256" key="3">
    <source>
        <dbReference type="ARBA" id="ARBA00022475"/>
    </source>
</evidence>
<dbReference type="PATRIC" id="fig|178606.4.peg.1096"/>
<keyword evidence="5 10" id="KW-1133">Transmembrane helix</keyword>
<sequence length="597" mass="66814">MPDSPRRFPGNARDMLHKSLRTSISSTQERFVRMPSLTVIPPKEAGRTERARHSCERGHPSNMTPVSAAVWLLFLVVLVSSIGVKWRIPQPALLVLAGFFLSFSSPFHDFHLDSRTFFALFIPPLLFADAWLIPKRELRKNFYSVILLGFGLVFATVAATGFFVHWMIPAIPLASAFVLGAVLSPTDTVALNALISRISLPQRLVYVLAGESLINDASGLVSFKFALGAVLQGHFTWPGAIRDLFWVTAGGLLAGFVIAYNIHWFRQLLSHRGMENPTVQTSLSLVTPYFAYMAANSFGASGILSVVAAGLYAGISDVRDLSGSLRLHAASVWNMLTFVLEGFVFLLLGLQLRRVFSAISPIPVFHLVTYSLLVTAMIILVRILWVFPFSRISWMLNRIHARNLPPPSWKSVFLAGWIGVRGAVTLAAALAIPLEVHGKPFPGRDLIIFLSGSVILLSMSTVILTLEPLARWLNIKDPGESAEEEQMARLEANQKALAFLSARAADETLSEQQRDLLNRIASEYILRIRELEERKEGSDNVRKSLEEEISFRIQALQEEKRVLHRLREEHRIDDQTLRRILRDLDLVEEGIRSYHPR</sequence>
<dbReference type="CDD" id="cd22249">
    <property type="entry name" value="UDM1_RNF168_RNF169-like"/>
    <property type="match status" value="1"/>
</dbReference>
<evidence type="ECO:0000256" key="5">
    <source>
        <dbReference type="ARBA" id="ARBA00022989"/>
    </source>
</evidence>
<comment type="function">
    <text evidence="10">Na(+)/H(+) antiporter that extrudes sodium in exchange for external protons.</text>
</comment>
<feature type="transmembrane region" description="Helical" evidence="10">
    <location>
        <begin position="446"/>
        <end position="466"/>
    </location>
</feature>
<feature type="coiled-coil region" evidence="11">
    <location>
        <begin position="514"/>
        <end position="573"/>
    </location>
</feature>
<keyword evidence="7 10" id="KW-0406">Ion transport</keyword>
<evidence type="ECO:0000256" key="2">
    <source>
        <dbReference type="ARBA" id="ARBA00022448"/>
    </source>
</evidence>
<dbReference type="NCBIfam" id="TIGR00831">
    <property type="entry name" value="a_cpa1"/>
    <property type="match status" value="1"/>
</dbReference>
<feature type="domain" description="Cation/H+ exchanger transmembrane" evidence="12">
    <location>
        <begin position="78"/>
        <end position="471"/>
    </location>
</feature>
<evidence type="ECO:0000256" key="10">
    <source>
        <dbReference type="RuleBase" id="RU366002"/>
    </source>
</evidence>
<comment type="subcellular location">
    <subcellularLocation>
        <location evidence="1 10">Cell membrane</location>
        <topology evidence="1 10">Multi-pass membrane protein</topology>
    </subcellularLocation>
</comment>
<evidence type="ECO:0000256" key="1">
    <source>
        <dbReference type="ARBA" id="ARBA00004651"/>
    </source>
</evidence>
<comment type="similarity">
    <text evidence="10">Belongs to the monovalent cation:proton antiporter 1 (CPA1) transporter (TC 2.A.36) family.</text>
</comment>
<feature type="transmembrane region" description="Helical" evidence="10">
    <location>
        <begin position="91"/>
        <end position="108"/>
    </location>
</feature>
<proteinExistence type="inferred from homology"/>
<dbReference type="Gene3D" id="6.10.140.1330">
    <property type="match status" value="1"/>
</dbReference>
<feature type="transmembrane region" description="Helical" evidence="10">
    <location>
        <begin position="327"/>
        <end position="350"/>
    </location>
</feature>
<reference evidence="13 14" key="1">
    <citation type="submission" date="2014-06" db="EMBL/GenBank/DDBJ databases">
        <title>Draft genome sequence of iron oxidizing acidophile Leptospirillum ferriphilum DSM14647.</title>
        <authorList>
            <person name="Cardenas J.P."/>
            <person name="Lazcano M."/>
            <person name="Ossandon F.J."/>
            <person name="Corbett M."/>
            <person name="Holmes D.S."/>
            <person name="Watkin E."/>
        </authorList>
    </citation>
    <scope>NUCLEOTIDE SEQUENCE [LARGE SCALE GENOMIC DNA]</scope>
    <source>
        <strain evidence="13 14">DSM 14647</strain>
    </source>
</reference>
<accession>A0A094X5X0</accession>
<dbReference type="PANTHER" id="PTHR10110:SF86">
    <property type="entry name" value="SODIUM_HYDROGEN EXCHANGER 7"/>
    <property type="match status" value="1"/>
</dbReference>
<dbReference type="InterPro" id="IPR006153">
    <property type="entry name" value="Cation/H_exchanger_TM"/>
</dbReference>
<keyword evidence="6 10" id="KW-0915">Sodium</keyword>
<dbReference type="EMBL" id="JPGK01000004">
    <property type="protein sequence ID" value="KGA93939.1"/>
    <property type="molecule type" value="Genomic_DNA"/>
</dbReference>
<dbReference type="GO" id="GO:0098719">
    <property type="term" value="P:sodium ion import across plasma membrane"/>
    <property type="evidence" value="ECO:0007669"/>
    <property type="project" value="TreeGrafter"/>
</dbReference>
<dbReference type="AlphaFoldDB" id="A0A094X5X0"/>
<feature type="transmembrane region" description="Helical" evidence="10">
    <location>
        <begin position="411"/>
        <end position="434"/>
    </location>
</feature>
<feature type="transmembrane region" description="Helical" evidence="10">
    <location>
        <begin position="289"/>
        <end position="315"/>
    </location>
</feature>
<feature type="transmembrane region" description="Helical" evidence="10">
    <location>
        <begin position="114"/>
        <end position="133"/>
    </location>
</feature>
<dbReference type="Proteomes" id="UP000029452">
    <property type="component" value="Unassembled WGS sequence"/>
</dbReference>
<evidence type="ECO:0000256" key="6">
    <source>
        <dbReference type="ARBA" id="ARBA00023053"/>
    </source>
</evidence>
<dbReference type="GO" id="GO:0005886">
    <property type="term" value="C:plasma membrane"/>
    <property type="evidence" value="ECO:0007669"/>
    <property type="project" value="UniProtKB-SubCell"/>
</dbReference>
<feature type="transmembrane region" description="Helical" evidence="10">
    <location>
        <begin position="66"/>
        <end position="84"/>
    </location>
</feature>
<gene>
    <name evidence="13" type="ORF">LptCag_0565</name>
</gene>
<dbReference type="InterPro" id="IPR018422">
    <property type="entry name" value="Cation/H_exchanger_CPA1"/>
</dbReference>
<name>A0A094X5X0_9BACT</name>
<dbReference type="GO" id="GO:0051453">
    <property type="term" value="P:regulation of intracellular pH"/>
    <property type="evidence" value="ECO:0007669"/>
    <property type="project" value="TreeGrafter"/>
</dbReference>
<protein>
    <submittedName>
        <fullName evidence="13">Na+/H+ antiporter</fullName>
    </submittedName>
</protein>
<dbReference type="GO" id="GO:0015385">
    <property type="term" value="F:sodium:proton antiporter activity"/>
    <property type="evidence" value="ECO:0007669"/>
    <property type="project" value="InterPro"/>
</dbReference>
<keyword evidence="9 10" id="KW-0739">Sodium transport</keyword>
<dbReference type="PANTHER" id="PTHR10110">
    <property type="entry name" value="SODIUM/HYDROGEN EXCHANGER"/>
    <property type="match status" value="1"/>
</dbReference>
<keyword evidence="3 10" id="KW-1003">Cell membrane</keyword>
<keyword evidence="2 10" id="KW-0813">Transport</keyword>
<keyword evidence="8 10" id="KW-0472">Membrane</keyword>
<feature type="transmembrane region" description="Helical" evidence="10">
    <location>
        <begin position="174"/>
        <end position="195"/>
    </location>
</feature>
<keyword evidence="4 10" id="KW-0812">Transmembrane</keyword>
<evidence type="ECO:0000256" key="11">
    <source>
        <dbReference type="SAM" id="Coils"/>
    </source>
</evidence>
<comment type="caution">
    <text evidence="13">The sequence shown here is derived from an EMBL/GenBank/DDBJ whole genome shotgun (WGS) entry which is preliminary data.</text>
</comment>
<keyword evidence="11" id="KW-0175">Coiled coil</keyword>
<evidence type="ECO:0000256" key="4">
    <source>
        <dbReference type="ARBA" id="ARBA00022692"/>
    </source>
</evidence>
<dbReference type="InterPro" id="IPR004705">
    <property type="entry name" value="Cation/H_exchanger_CPA1_bac"/>
</dbReference>